<organism evidence="1 2">
    <name type="scientific">Anaeromyxobacter paludicola</name>
    <dbReference type="NCBI Taxonomy" id="2918171"/>
    <lineage>
        <taxon>Bacteria</taxon>
        <taxon>Pseudomonadati</taxon>
        <taxon>Myxococcota</taxon>
        <taxon>Myxococcia</taxon>
        <taxon>Myxococcales</taxon>
        <taxon>Cystobacterineae</taxon>
        <taxon>Anaeromyxobacteraceae</taxon>
        <taxon>Anaeromyxobacter</taxon>
    </lineage>
</organism>
<dbReference type="RefSeq" id="WP_248343082.1">
    <property type="nucleotide sequence ID" value="NZ_AP025592.1"/>
</dbReference>
<name>A0ABM7XFD4_9BACT</name>
<protein>
    <submittedName>
        <fullName evidence="1">Uncharacterized protein</fullName>
    </submittedName>
</protein>
<accession>A0ABM7XFD4</accession>
<sequence length="158" mass="17115">MTEELRVPKRKVPVEVGLSGGGTRRVAVFLAEYASHHTGAERLGDLLNGEGEFIPALDEEAKAMTFVNRAGVAFARVSRAVEAGGDGELTIPTEHTVEVALVDGRTLRGLVSYVLPPERSRLVDYLNDGPPFFPLLEADAVVLVNRRLVSRVVALRDP</sequence>
<dbReference type="EMBL" id="AP025592">
    <property type="protein sequence ID" value="BDG10576.1"/>
    <property type="molecule type" value="Genomic_DNA"/>
</dbReference>
<evidence type="ECO:0000313" key="2">
    <source>
        <dbReference type="Proteomes" id="UP001162734"/>
    </source>
</evidence>
<proteinExistence type="predicted"/>
<evidence type="ECO:0000313" key="1">
    <source>
        <dbReference type="EMBL" id="BDG10576.1"/>
    </source>
</evidence>
<gene>
    <name evidence="1" type="ORF">AMPC_36890</name>
</gene>
<keyword evidence="2" id="KW-1185">Reference proteome</keyword>
<dbReference type="Proteomes" id="UP001162734">
    <property type="component" value="Chromosome"/>
</dbReference>
<reference evidence="2" key="1">
    <citation type="journal article" date="2022" name="Int. J. Syst. Evol. Microbiol.">
        <title>Anaeromyxobacter oryzae sp. nov., Anaeromyxobacter diazotrophicus sp. nov. and Anaeromyxobacter paludicola sp. nov., isolated from paddy soils.</title>
        <authorList>
            <person name="Itoh H."/>
            <person name="Xu Z."/>
            <person name="Mise K."/>
            <person name="Masuda Y."/>
            <person name="Ushijima N."/>
            <person name="Hayakawa C."/>
            <person name="Shiratori Y."/>
            <person name="Senoo K."/>
        </authorList>
    </citation>
    <scope>NUCLEOTIDE SEQUENCE [LARGE SCALE GENOMIC DNA]</scope>
    <source>
        <strain evidence="2">Red630</strain>
    </source>
</reference>